<dbReference type="Gene3D" id="3.40.630.30">
    <property type="match status" value="1"/>
</dbReference>
<reference evidence="3" key="1">
    <citation type="journal article" date="2014" name="Proc. Natl. Acad. Sci. U.S.A.">
        <title>Extensive sampling of basidiomycete genomes demonstrates inadequacy of the white-rot/brown-rot paradigm for wood decay fungi.</title>
        <authorList>
            <person name="Riley R."/>
            <person name="Salamov A.A."/>
            <person name="Brown D.W."/>
            <person name="Nagy L.G."/>
            <person name="Floudas D."/>
            <person name="Held B.W."/>
            <person name="Levasseur A."/>
            <person name="Lombard V."/>
            <person name="Morin E."/>
            <person name="Otillar R."/>
            <person name="Lindquist E.A."/>
            <person name="Sun H."/>
            <person name="LaButti K.M."/>
            <person name="Schmutz J."/>
            <person name="Jabbour D."/>
            <person name="Luo H."/>
            <person name="Baker S.E."/>
            <person name="Pisabarro A.G."/>
            <person name="Walton J.D."/>
            <person name="Blanchette R.A."/>
            <person name="Henrissat B."/>
            <person name="Martin F."/>
            <person name="Cullen D."/>
            <person name="Hibbett D.S."/>
            <person name="Grigoriev I.V."/>
        </authorList>
    </citation>
    <scope>NUCLEOTIDE SEQUENCE [LARGE SCALE GENOMIC DNA]</scope>
    <source>
        <strain evidence="3">CBS 339.88</strain>
    </source>
</reference>
<evidence type="ECO:0000313" key="3">
    <source>
        <dbReference type="Proteomes" id="UP000027222"/>
    </source>
</evidence>
<proteinExistence type="predicted"/>
<gene>
    <name evidence="2" type="ORF">GALMADRAFT_68480</name>
</gene>
<dbReference type="GO" id="GO:0016747">
    <property type="term" value="F:acyltransferase activity, transferring groups other than amino-acyl groups"/>
    <property type="evidence" value="ECO:0007669"/>
    <property type="project" value="InterPro"/>
</dbReference>
<dbReference type="InterPro" id="IPR016181">
    <property type="entry name" value="Acyl_CoA_acyltransferase"/>
</dbReference>
<dbReference type="SUPFAM" id="SSF55729">
    <property type="entry name" value="Acyl-CoA N-acyltransferases (Nat)"/>
    <property type="match status" value="1"/>
</dbReference>
<dbReference type="PROSITE" id="PS51186">
    <property type="entry name" value="GNAT"/>
    <property type="match status" value="1"/>
</dbReference>
<name>A0A067T6J3_GALM3</name>
<dbReference type="CDD" id="cd04301">
    <property type="entry name" value="NAT_SF"/>
    <property type="match status" value="1"/>
</dbReference>
<organism evidence="2 3">
    <name type="scientific">Galerina marginata (strain CBS 339.88)</name>
    <dbReference type="NCBI Taxonomy" id="685588"/>
    <lineage>
        <taxon>Eukaryota</taxon>
        <taxon>Fungi</taxon>
        <taxon>Dikarya</taxon>
        <taxon>Basidiomycota</taxon>
        <taxon>Agaricomycotina</taxon>
        <taxon>Agaricomycetes</taxon>
        <taxon>Agaricomycetidae</taxon>
        <taxon>Agaricales</taxon>
        <taxon>Agaricineae</taxon>
        <taxon>Strophariaceae</taxon>
        <taxon>Galerina</taxon>
    </lineage>
</organism>
<sequence length="338" mass="37924">MPVPVPSELQLTVVDKASLFPSFARAALEADPIKANLFLPTLTKCITAEYKGEPLQDQWWIIVHCIENVVFIVSCTDGYMGKYPLFFFTPLTYAQLHPDTITPPLVMVAQALRRHVSPRRVYSVFAPEIVTQVFSNIWSGVTHIKTEPEAYYHALISYLTAETLINKATPPISGAECELRLGRPGDLQAIAQLCYLFAEDSPPFTLSMEGAMLEANILLHKQEVFVYTVRYPDGSRRIASIVATTRNTDTTATITKVFTHPDFRGRGCAERLVRWVCKKLLAINIRYVVLFVGIENKAAKVYQKVGFVGVGDNARPAHGVEPWLELGFDRNQVRLGHW</sequence>
<dbReference type="Pfam" id="PF00583">
    <property type="entry name" value="Acetyltransf_1"/>
    <property type="match status" value="1"/>
</dbReference>
<accession>A0A067T6J3</accession>
<evidence type="ECO:0000313" key="2">
    <source>
        <dbReference type="EMBL" id="KDR75524.1"/>
    </source>
</evidence>
<feature type="domain" description="N-acetyltransferase" evidence="1">
    <location>
        <begin position="177"/>
        <end position="327"/>
    </location>
</feature>
<dbReference type="EMBL" id="KL142380">
    <property type="protein sequence ID" value="KDR75524.1"/>
    <property type="molecule type" value="Genomic_DNA"/>
</dbReference>
<evidence type="ECO:0000259" key="1">
    <source>
        <dbReference type="PROSITE" id="PS51186"/>
    </source>
</evidence>
<dbReference type="HOGENOM" id="CLU_059210_0_0_1"/>
<protein>
    <recommendedName>
        <fullName evidence="1">N-acetyltransferase domain-containing protein</fullName>
    </recommendedName>
</protein>
<keyword evidence="3" id="KW-1185">Reference proteome</keyword>
<dbReference type="STRING" id="685588.A0A067T6J3"/>
<dbReference type="Proteomes" id="UP000027222">
    <property type="component" value="Unassembled WGS sequence"/>
</dbReference>
<dbReference type="InterPro" id="IPR000182">
    <property type="entry name" value="GNAT_dom"/>
</dbReference>
<dbReference type="AlphaFoldDB" id="A0A067T6J3"/>
<dbReference type="OrthoDB" id="5372118at2759"/>